<accession>A0ABY6SPJ2</accession>
<evidence type="ECO:0000259" key="1">
    <source>
        <dbReference type="Pfam" id="PF04965"/>
    </source>
</evidence>
<protein>
    <submittedName>
        <fullName evidence="2">Phage baseplate assembly protein W</fullName>
    </submittedName>
</protein>
<evidence type="ECO:0000313" key="3">
    <source>
        <dbReference type="Proteomes" id="UP000277570"/>
    </source>
</evidence>
<evidence type="ECO:0000313" key="2">
    <source>
        <dbReference type="EMBL" id="VDG69785.1"/>
    </source>
</evidence>
<gene>
    <name evidence="2" type="ORF">NCTC10913_00425</name>
</gene>
<dbReference type="RefSeq" id="WP_125147683.1">
    <property type="nucleotide sequence ID" value="NZ_UYIN01000001.1"/>
</dbReference>
<dbReference type="Gene3D" id="3.10.450.40">
    <property type="match status" value="1"/>
</dbReference>
<keyword evidence="3" id="KW-1185">Reference proteome</keyword>
<organism evidence="2 3">
    <name type="scientific">Clostridium carnis</name>
    <dbReference type="NCBI Taxonomy" id="1530"/>
    <lineage>
        <taxon>Bacteria</taxon>
        <taxon>Bacillati</taxon>
        <taxon>Bacillota</taxon>
        <taxon>Clostridia</taxon>
        <taxon>Eubacteriales</taxon>
        <taxon>Clostridiaceae</taxon>
        <taxon>Clostridium</taxon>
    </lineage>
</organism>
<dbReference type="Pfam" id="PF04965">
    <property type="entry name" value="GPW_gp25"/>
    <property type="match status" value="1"/>
</dbReference>
<sequence>MPENNVRRIGWKFPVKSDLTTGRIMSSSYEEDIRESIRIIIMTKKGERMMRPDFGCNIHKYMFDILDVTTIRQIELEIEESIRRWEYRIDDLEVQVEESTEYSGMLKINVSYSTLESADIIKEEYTYDTKN</sequence>
<name>A0ABY6SPJ2_9CLOT</name>
<feature type="domain" description="IraD/Gp25-like" evidence="1">
    <location>
        <begin position="28"/>
        <end position="113"/>
    </location>
</feature>
<reference evidence="2 3" key="1">
    <citation type="submission" date="2018-11" db="EMBL/GenBank/DDBJ databases">
        <authorList>
            <consortium name="Pathogen Informatics"/>
        </authorList>
    </citation>
    <scope>NUCLEOTIDE SEQUENCE [LARGE SCALE GENOMIC DNA]</scope>
    <source>
        <strain evidence="2 3">NCTC10913</strain>
    </source>
</reference>
<comment type="caution">
    <text evidence="2">The sequence shown here is derived from an EMBL/GenBank/DDBJ whole genome shotgun (WGS) entry which is preliminary data.</text>
</comment>
<dbReference type="InterPro" id="IPR007048">
    <property type="entry name" value="IraD/Gp25-like"/>
</dbReference>
<proteinExistence type="predicted"/>
<dbReference type="EMBL" id="UYIN01000001">
    <property type="protein sequence ID" value="VDG69785.1"/>
    <property type="molecule type" value="Genomic_DNA"/>
</dbReference>
<dbReference type="Proteomes" id="UP000277570">
    <property type="component" value="Unassembled WGS sequence"/>
</dbReference>
<dbReference type="SUPFAM" id="SSF160719">
    <property type="entry name" value="gpW/gp25-like"/>
    <property type="match status" value="1"/>
</dbReference>